<dbReference type="InterPro" id="IPR039774">
    <property type="entry name" value="Sin3-like"/>
</dbReference>
<keyword evidence="4" id="KW-1185">Reference proteome</keyword>
<dbReference type="PANTHER" id="PTHR12346">
    <property type="entry name" value="SIN3B-RELATED"/>
    <property type="match status" value="1"/>
</dbReference>
<evidence type="ECO:0000313" key="3">
    <source>
        <dbReference type="EMBL" id="KAK1698366.1"/>
    </source>
</evidence>
<dbReference type="InterPro" id="IPR013194">
    <property type="entry name" value="HDAC_interact_dom"/>
</dbReference>
<sequence length="472" mass="53755">MASPNEAADDRVRCKRRKKVYMLETKQCLLFARDNLPRDVYNEFVKTMTEIWKQCADPDGEVRSICVETCIEKALELLQGWAPVKQGFLNFTQGRSPLDGDDSVFGDVDVNALLQNPLDFLWRAKASPGISEHDYAAILQALIDFSKKRGTMAAGEVFHIVKECTSNCPELLEEFTNYLPLHLKGLLTDEKSCRNLKTGPADKANLCFTPDANQNLAGTQIKATNTRKEGSEESLLAEEDEEDKVEPLPDWNTSRHEGILPPKVNPKNFKRCTPSYYLLPKNCITVQSSYRTKLGRSVLNDALVSPSSVASLEKTQNDYEKKVIQCEDDMYESDMLLRRFRATADFLANLQDHVCSVLRISGHITPLHRRCLQKLYNDDPELDDLLKSPNTSAAISILLSRLNRRVENLSEAHLCLDKILSPLIAKNYYRSLDHHDPSFKQLDAKRMCHNVIFVHVHWQLCWLKPKKSMNQN</sequence>
<dbReference type="PANTHER" id="PTHR12346:SF25">
    <property type="entry name" value="OS05G0588700 PROTEIN"/>
    <property type="match status" value="1"/>
</dbReference>
<comment type="caution">
    <text evidence="3">The sequence shown here is derived from an EMBL/GenBank/DDBJ whole genome shotgun (WGS) entry which is preliminary data.</text>
</comment>
<dbReference type="SMART" id="SM00761">
    <property type="entry name" value="HDAC_interact"/>
    <property type="match status" value="1"/>
</dbReference>
<evidence type="ECO:0000259" key="2">
    <source>
        <dbReference type="SMART" id="SM00761"/>
    </source>
</evidence>
<dbReference type="GO" id="GO:0000785">
    <property type="term" value="C:chromatin"/>
    <property type="evidence" value="ECO:0007669"/>
    <property type="project" value="TreeGrafter"/>
</dbReference>
<dbReference type="Pfam" id="PF08295">
    <property type="entry name" value="Sin3_corepress"/>
    <property type="match status" value="1"/>
</dbReference>
<protein>
    <recommendedName>
        <fullName evidence="2">Histone deacetylase interacting domain-containing protein</fullName>
    </recommendedName>
</protein>
<feature type="compositionally biased region" description="Acidic residues" evidence="1">
    <location>
        <begin position="235"/>
        <end position="244"/>
    </location>
</feature>
<dbReference type="GO" id="GO:0000118">
    <property type="term" value="C:histone deacetylase complex"/>
    <property type="evidence" value="ECO:0007669"/>
    <property type="project" value="TreeGrafter"/>
</dbReference>
<proteinExistence type="predicted"/>
<dbReference type="AlphaFoldDB" id="A0AAD8U3P2"/>
<dbReference type="Proteomes" id="UP001231189">
    <property type="component" value="Unassembled WGS sequence"/>
</dbReference>
<evidence type="ECO:0000256" key="1">
    <source>
        <dbReference type="SAM" id="MobiDB-lite"/>
    </source>
</evidence>
<feature type="region of interest" description="Disordered" evidence="1">
    <location>
        <begin position="224"/>
        <end position="259"/>
    </location>
</feature>
<feature type="domain" description="Histone deacetylase interacting" evidence="2">
    <location>
        <begin position="268"/>
        <end position="365"/>
    </location>
</feature>
<accession>A0AAD8U3P2</accession>
<name>A0AAD8U3P2_LOLMU</name>
<reference evidence="3" key="1">
    <citation type="submission" date="2023-07" db="EMBL/GenBank/DDBJ databases">
        <title>A chromosome-level genome assembly of Lolium multiflorum.</title>
        <authorList>
            <person name="Chen Y."/>
            <person name="Copetti D."/>
            <person name="Kolliker R."/>
            <person name="Studer B."/>
        </authorList>
    </citation>
    <scope>NUCLEOTIDE SEQUENCE</scope>
    <source>
        <strain evidence="3">02402/16</strain>
        <tissue evidence="3">Leaf</tissue>
    </source>
</reference>
<organism evidence="3 4">
    <name type="scientific">Lolium multiflorum</name>
    <name type="common">Italian ryegrass</name>
    <name type="synonym">Lolium perenne subsp. multiflorum</name>
    <dbReference type="NCBI Taxonomy" id="4521"/>
    <lineage>
        <taxon>Eukaryota</taxon>
        <taxon>Viridiplantae</taxon>
        <taxon>Streptophyta</taxon>
        <taxon>Embryophyta</taxon>
        <taxon>Tracheophyta</taxon>
        <taxon>Spermatophyta</taxon>
        <taxon>Magnoliopsida</taxon>
        <taxon>Liliopsida</taxon>
        <taxon>Poales</taxon>
        <taxon>Poaceae</taxon>
        <taxon>BOP clade</taxon>
        <taxon>Pooideae</taxon>
        <taxon>Poodae</taxon>
        <taxon>Poeae</taxon>
        <taxon>Poeae Chloroplast Group 2 (Poeae type)</taxon>
        <taxon>Loliodinae</taxon>
        <taxon>Loliinae</taxon>
        <taxon>Lolium</taxon>
    </lineage>
</organism>
<dbReference type="GO" id="GO:0000122">
    <property type="term" value="P:negative regulation of transcription by RNA polymerase II"/>
    <property type="evidence" value="ECO:0007669"/>
    <property type="project" value="TreeGrafter"/>
</dbReference>
<dbReference type="EMBL" id="JAUUTY010000001">
    <property type="protein sequence ID" value="KAK1698366.1"/>
    <property type="molecule type" value="Genomic_DNA"/>
</dbReference>
<gene>
    <name evidence="3" type="ORF">QYE76_015063</name>
</gene>
<dbReference type="GO" id="GO:0003714">
    <property type="term" value="F:transcription corepressor activity"/>
    <property type="evidence" value="ECO:0007669"/>
    <property type="project" value="InterPro"/>
</dbReference>
<evidence type="ECO:0000313" key="4">
    <source>
        <dbReference type="Proteomes" id="UP001231189"/>
    </source>
</evidence>